<evidence type="ECO:0000256" key="5">
    <source>
        <dbReference type="ARBA" id="ARBA00022801"/>
    </source>
</evidence>
<dbReference type="Pfam" id="PF09721">
    <property type="entry name" value="Exosortase_EpsH"/>
    <property type="match status" value="1"/>
</dbReference>
<dbReference type="InterPro" id="IPR026491">
    <property type="entry name" value="ExosortD_VPLPA"/>
</dbReference>
<dbReference type="NCBIfam" id="TIGR02914">
    <property type="entry name" value="EpsI_fam"/>
    <property type="match status" value="1"/>
</dbReference>
<dbReference type="InterPro" id="IPR013426">
    <property type="entry name" value="EpsH-like"/>
</dbReference>
<keyword evidence="7 8" id="KW-0472">Membrane</keyword>
<evidence type="ECO:0000313" key="11">
    <source>
        <dbReference type="Proteomes" id="UP000886687"/>
    </source>
</evidence>
<sequence length="518" mass="58760">MAWRYSLLTIVLIFTTSIIVLYGFWDGITDMVHLWARKEEYGYAYFIPFITAYLIWQRSNTLTLIEFNSSWIGVAIIVSGGLLFFVGTIATTFTLVQYALILTIIGFVYAYLGTQAIKTILGPLLLLFFIIPLPPFIYNSLSGELQLISSKLGVYVIRMFGISVYLEGNVIDLGNYKLQVVEACNGLRYLFPLATLAFLAAYLYRVELWKRVVVFLSSIPITVLMNSFRIGVIGILVDNWGQEHADGFLHYFEGWVVFMSCLLILLIEMTLLAKIGSPNRKLKDVFGLEMPKPLPEGITYHIRPISSVHYAILITVSMIATSSLYVKNQQQILPDRENFSSFPSQIGNWQGDEDLLEEKYLKSLKLDDYIIGDYTNQLGSLVNFYIAYYASQQAGSAAHSPRSCIPGGGWKIDAVTEVSITGLDINHTPLTVNRLVIMKGDVKQLVYYWFQQRGRVITNEWLVKWYLFLDGFTMHRTDGALVRLTTTIRDGEDWIDGDKRLVEFAGKVAPILVDYIPN</sequence>
<organism evidence="10 11">
    <name type="scientific">Candidatus Thiodiazotropha lotti</name>
    <dbReference type="NCBI Taxonomy" id="2792787"/>
    <lineage>
        <taxon>Bacteria</taxon>
        <taxon>Pseudomonadati</taxon>
        <taxon>Pseudomonadota</taxon>
        <taxon>Gammaproteobacteria</taxon>
        <taxon>Chromatiales</taxon>
        <taxon>Sedimenticolaceae</taxon>
        <taxon>Candidatus Thiodiazotropha</taxon>
    </lineage>
</organism>
<feature type="transmembrane region" description="Helical" evidence="8">
    <location>
        <begin position="68"/>
        <end position="89"/>
    </location>
</feature>
<dbReference type="AlphaFoldDB" id="A0A9E4N0W2"/>
<dbReference type="InterPro" id="IPR019127">
    <property type="entry name" value="Exosortase"/>
</dbReference>
<feature type="transmembrane region" description="Helical" evidence="8">
    <location>
        <begin position="308"/>
        <end position="326"/>
    </location>
</feature>
<name>A0A9E4N0W2_9GAMM</name>
<reference evidence="10" key="1">
    <citation type="journal article" date="2021" name="Proc. Natl. Acad. Sci. U.S.A.">
        <title>Global biogeography of chemosynthetic symbionts reveals both localized and globally distributed symbiont groups. .</title>
        <authorList>
            <person name="Osvatic J.T."/>
            <person name="Wilkins L.G.E."/>
            <person name="Leibrecht L."/>
            <person name="Leray M."/>
            <person name="Zauner S."/>
            <person name="Polzin J."/>
            <person name="Camacho Y."/>
            <person name="Gros O."/>
            <person name="van Gils J.A."/>
            <person name="Eisen J.A."/>
            <person name="Petersen J.M."/>
            <person name="Yuen B."/>
        </authorList>
    </citation>
    <scope>NUCLEOTIDE SEQUENCE</scope>
    <source>
        <strain evidence="10">MAGL173</strain>
    </source>
</reference>
<keyword evidence="6 8" id="KW-1133">Transmembrane helix</keyword>
<comment type="caution">
    <text evidence="10">The sequence shown here is derived from an EMBL/GenBank/DDBJ whole genome shotgun (WGS) entry which is preliminary data.</text>
</comment>
<feature type="domain" description="Methanolan biosynthesis EpsI" evidence="9">
    <location>
        <begin position="315"/>
        <end position="513"/>
    </location>
</feature>
<protein>
    <submittedName>
        <fullName evidence="10">VPLPA-CTERM-specific exosortase XrtD</fullName>
        <ecNumber evidence="10">3.4.22.-</ecNumber>
    </submittedName>
</protein>
<evidence type="ECO:0000256" key="7">
    <source>
        <dbReference type="ARBA" id="ARBA00023136"/>
    </source>
</evidence>
<feature type="transmembrane region" description="Helical" evidence="8">
    <location>
        <begin position="95"/>
        <end position="112"/>
    </location>
</feature>
<evidence type="ECO:0000256" key="3">
    <source>
        <dbReference type="ARBA" id="ARBA00022670"/>
    </source>
</evidence>
<dbReference type="GO" id="GO:0008233">
    <property type="term" value="F:peptidase activity"/>
    <property type="evidence" value="ECO:0007669"/>
    <property type="project" value="UniProtKB-KW"/>
</dbReference>
<dbReference type="InterPro" id="IPR026392">
    <property type="entry name" value="Exo/Archaeosortase_dom"/>
</dbReference>
<dbReference type="NCBIfam" id="TIGR02602">
    <property type="entry name" value="8TM_EpsH"/>
    <property type="match status" value="1"/>
</dbReference>
<dbReference type="Proteomes" id="UP000886687">
    <property type="component" value="Unassembled WGS sequence"/>
</dbReference>
<keyword evidence="5 10" id="KW-0378">Hydrolase</keyword>
<dbReference type="GO" id="GO:0006508">
    <property type="term" value="P:proteolysis"/>
    <property type="evidence" value="ECO:0007669"/>
    <property type="project" value="UniProtKB-KW"/>
</dbReference>
<keyword evidence="4 8" id="KW-0812">Transmembrane</keyword>
<feature type="transmembrane region" description="Helical" evidence="8">
    <location>
        <begin position="212"/>
        <end position="235"/>
    </location>
</feature>
<feature type="transmembrane region" description="Helical" evidence="8">
    <location>
        <begin position="7"/>
        <end position="25"/>
    </location>
</feature>
<evidence type="ECO:0000256" key="4">
    <source>
        <dbReference type="ARBA" id="ARBA00022692"/>
    </source>
</evidence>
<accession>A0A9E4N0W2</accession>
<dbReference type="EC" id="3.4.22.-" evidence="10"/>
<dbReference type="InterPro" id="IPR014263">
    <property type="entry name" value="Methanolan_biosynth_EpsI"/>
</dbReference>
<dbReference type="NCBIfam" id="TIGR04152">
    <property type="entry name" value="exosort_VPLPA"/>
    <property type="match status" value="1"/>
</dbReference>
<evidence type="ECO:0000256" key="1">
    <source>
        <dbReference type="ARBA" id="ARBA00004651"/>
    </source>
</evidence>
<evidence type="ECO:0000313" key="10">
    <source>
        <dbReference type="EMBL" id="MCG7939633.1"/>
    </source>
</evidence>
<gene>
    <name evidence="10" type="primary">xrtD</name>
    <name evidence="10" type="ORF">JAZ04_12380</name>
</gene>
<keyword evidence="3" id="KW-0645">Protease</keyword>
<dbReference type="GO" id="GO:0005886">
    <property type="term" value="C:plasma membrane"/>
    <property type="evidence" value="ECO:0007669"/>
    <property type="project" value="UniProtKB-SubCell"/>
</dbReference>
<feature type="transmembrane region" description="Helical" evidence="8">
    <location>
        <begin position="40"/>
        <end position="56"/>
    </location>
</feature>
<feature type="transmembrane region" description="Helical" evidence="8">
    <location>
        <begin position="119"/>
        <end position="138"/>
    </location>
</feature>
<evidence type="ECO:0000256" key="6">
    <source>
        <dbReference type="ARBA" id="ARBA00022989"/>
    </source>
</evidence>
<evidence type="ECO:0000259" key="9">
    <source>
        <dbReference type="Pfam" id="PF11984"/>
    </source>
</evidence>
<dbReference type="NCBIfam" id="TIGR04178">
    <property type="entry name" value="exo_archaeo"/>
    <property type="match status" value="1"/>
</dbReference>
<dbReference type="EMBL" id="JAEPDI010000009">
    <property type="protein sequence ID" value="MCG7939633.1"/>
    <property type="molecule type" value="Genomic_DNA"/>
</dbReference>
<evidence type="ECO:0000256" key="8">
    <source>
        <dbReference type="SAM" id="Phobius"/>
    </source>
</evidence>
<comment type="subcellular location">
    <subcellularLocation>
        <location evidence="1">Cell membrane</location>
        <topology evidence="1">Multi-pass membrane protein</topology>
    </subcellularLocation>
</comment>
<feature type="transmembrane region" description="Helical" evidence="8">
    <location>
        <begin position="255"/>
        <end position="273"/>
    </location>
</feature>
<evidence type="ECO:0000256" key="2">
    <source>
        <dbReference type="ARBA" id="ARBA00022475"/>
    </source>
</evidence>
<keyword evidence="2" id="KW-1003">Cell membrane</keyword>
<proteinExistence type="predicted"/>
<dbReference type="Pfam" id="PF11984">
    <property type="entry name" value="DUF3485"/>
    <property type="match status" value="1"/>
</dbReference>
<feature type="transmembrane region" description="Helical" evidence="8">
    <location>
        <begin position="186"/>
        <end position="205"/>
    </location>
</feature>